<reference evidence="1" key="1">
    <citation type="submission" date="2024-01" db="EMBL/GenBank/DDBJ databases">
        <authorList>
            <person name="Webb A."/>
        </authorList>
    </citation>
    <scope>NUCLEOTIDE SEQUENCE</scope>
    <source>
        <strain evidence="1">Pm1</strain>
    </source>
</reference>
<dbReference type="Proteomes" id="UP001162060">
    <property type="component" value="Unassembled WGS sequence"/>
</dbReference>
<comment type="caution">
    <text evidence="1">The sequence shown here is derived from an EMBL/GenBank/DDBJ whole genome shotgun (WGS) entry which is preliminary data.</text>
</comment>
<gene>
    <name evidence="1" type="ORF">PM001_LOCUS9516</name>
</gene>
<evidence type="ECO:0000313" key="1">
    <source>
        <dbReference type="EMBL" id="CAK7924366.1"/>
    </source>
</evidence>
<evidence type="ECO:0000313" key="2">
    <source>
        <dbReference type="Proteomes" id="UP001162060"/>
    </source>
</evidence>
<dbReference type="EMBL" id="CAKLBY020000074">
    <property type="protein sequence ID" value="CAK7924366.1"/>
    <property type="molecule type" value="Genomic_DNA"/>
</dbReference>
<organism evidence="1 2">
    <name type="scientific">Peronospora matthiolae</name>
    <dbReference type="NCBI Taxonomy" id="2874970"/>
    <lineage>
        <taxon>Eukaryota</taxon>
        <taxon>Sar</taxon>
        <taxon>Stramenopiles</taxon>
        <taxon>Oomycota</taxon>
        <taxon>Peronosporomycetes</taxon>
        <taxon>Peronosporales</taxon>
        <taxon>Peronosporaceae</taxon>
        <taxon>Peronospora</taxon>
    </lineage>
</organism>
<proteinExistence type="predicted"/>
<sequence length="93" mass="10289">MSYSGVYYGGLAFPTPCCHFGDHNPRHGVAQAADKSHHRRWMISSGGYYDELAFPTPDGYFGGYTLRRWAAQAAHEADHRGWTAFKGILKPGG</sequence>
<protein>
    <submittedName>
        <fullName evidence="1">Uncharacterized protein</fullName>
    </submittedName>
</protein>
<accession>A0AAV1TPQ8</accession>
<name>A0AAV1TPQ8_9STRA</name>
<dbReference type="AlphaFoldDB" id="A0AAV1TPQ8"/>